<evidence type="ECO:0000313" key="4">
    <source>
        <dbReference type="EMBL" id="CAB4183021.1"/>
    </source>
</evidence>
<evidence type="ECO:0000313" key="5">
    <source>
        <dbReference type="EMBL" id="CAB4186431.1"/>
    </source>
</evidence>
<accession>A0A6J5Q7D2</accession>
<dbReference type="EMBL" id="LR797275">
    <property type="protein sequence ID" value="CAB4199069.1"/>
    <property type="molecule type" value="Genomic_DNA"/>
</dbReference>
<gene>
    <name evidence="4" type="ORF">UFOVP1088_33</name>
    <name evidence="5" type="ORF">UFOVP1149_30</name>
    <name evidence="6" type="ORF">UFOVP1330_17</name>
    <name evidence="7" type="ORF">UFOVP1441_11</name>
    <name evidence="1" type="ORF">UFOVP486_18</name>
    <name evidence="2" type="ORF">UFOVP911_50</name>
    <name evidence="3" type="ORF">UFOVP997_2</name>
</gene>
<evidence type="ECO:0000313" key="2">
    <source>
        <dbReference type="EMBL" id="CAB4170373.1"/>
    </source>
</evidence>
<organism evidence="3">
    <name type="scientific">uncultured Caudovirales phage</name>
    <dbReference type="NCBI Taxonomy" id="2100421"/>
    <lineage>
        <taxon>Viruses</taxon>
        <taxon>Duplodnaviria</taxon>
        <taxon>Heunggongvirae</taxon>
        <taxon>Uroviricota</taxon>
        <taxon>Caudoviricetes</taxon>
        <taxon>Peduoviridae</taxon>
        <taxon>Maltschvirus</taxon>
        <taxon>Maltschvirus maltsch</taxon>
    </lineage>
</organism>
<dbReference type="EMBL" id="LR796856">
    <property type="protein sequence ID" value="CAB4170373.1"/>
    <property type="molecule type" value="Genomic_DNA"/>
</dbReference>
<evidence type="ECO:0000313" key="3">
    <source>
        <dbReference type="EMBL" id="CAB4177245.1"/>
    </source>
</evidence>
<dbReference type="EMBL" id="LR797387">
    <property type="protein sequence ID" value="CAB4212388.1"/>
    <property type="molecule type" value="Genomic_DNA"/>
</dbReference>
<sequence>MKNNEHNRKRVSTKSGRIAIWFPEDTEIVDKVATLTKIYESEMPIKGVKIFQYAAIVAAVEEAIMRRAIKERQ</sequence>
<dbReference type="EMBL" id="LR797095">
    <property type="protein sequence ID" value="CAB4186431.1"/>
    <property type="molecule type" value="Genomic_DNA"/>
</dbReference>
<name>A0A6J5Q7D2_9CAUD</name>
<proteinExistence type="predicted"/>
<reference evidence="3" key="1">
    <citation type="submission" date="2020-05" db="EMBL/GenBank/DDBJ databases">
        <authorList>
            <person name="Chiriac C."/>
            <person name="Salcher M."/>
            <person name="Ghai R."/>
            <person name="Kavagutti S V."/>
        </authorList>
    </citation>
    <scope>NUCLEOTIDE SEQUENCE</scope>
</reference>
<evidence type="ECO:0000313" key="6">
    <source>
        <dbReference type="EMBL" id="CAB4199069.1"/>
    </source>
</evidence>
<evidence type="ECO:0000313" key="7">
    <source>
        <dbReference type="EMBL" id="CAB4212388.1"/>
    </source>
</evidence>
<evidence type="ECO:0000313" key="1">
    <source>
        <dbReference type="EMBL" id="CAB4145565.1"/>
    </source>
</evidence>
<dbReference type="EMBL" id="LR797028">
    <property type="protein sequence ID" value="CAB4183021.1"/>
    <property type="molecule type" value="Genomic_DNA"/>
</dbReference>
<dbReference type="EMBL" id="LR796949">
    <property type="protein sequence ID" value="CAB4177245.1"/>
    <property type="molecule type" value="Genomic_DNA"/>
</dbReference>
<protein>
    <submittedName>
        <fullName evidence="3">Uncharacterized protein</fullName>
    </submittedName>
</protein>
<dbReference type="EMBL" id="LR796449">
    <property type="protein sequence ID" value="CAB4145565.1"/>
    <property type="molecule type" value="Genomic_DNA"/>
</dbReference>